<accession>A0A1M5VQP6</accession>
<dbReference type="RefSeq" id="WP_084538687.1">
    <property type="nucleotide sequence ID" value="NZ_FQWC01000011.1"/>
</dbReference>
<evidence type="ECO:0000256" key="7">
    <source>
        <dbReference type="ARBA" id="ARBA00023237"/>
    </source>
</evidence>
<protein>
    <submittedName>
        <fullName evidence="8">Outer membrane protein TolC</fullName>
    </submittedName>
</protein>
<evidence type="ECO:0000313" key="8">
    <source>
        <dbReference type="EMBL" id="SHH77314.1"/>
    </source>
</evidence>
<reference evidence="9" key="1">
    <citation type="submission" date="2016-11" db="EMBL/GenBank/DDBJ databases">
        <authorList>
            <person name="Varghese N."/>
            <person name="Submissions S."/>
        </authorList>
    </citation>
    <scope>NUCLEOTIDE SEQUENCE [LARGE SCALE GENOMIC DNA]</scope>
    <source>
        <strain evidence="9">DSM 17963</strain>
    </source>
</reference>
<keyword evidence="5" id="KW-0812">Transmembrane</keyword>
<dbReference type="SUPFAM" id="SSF56954">
    <property type="entry name" value="Outer membrane efflux proteins (OEP)"/>
    <property type="match status" value="1"/>
</dbReference>
<dbReference type="InterPro" id="IPR003423">
    <property type="entry name" value="OMP_efflux"/>
</dbReference>
<evidence type="ECO:0000256" key="6">
    <source>
        <dbReference type="ARBA" id="ARBA00023136"/>
    </source>
</evidence>
<keyword evidence="6" id="KW-0472">Membrane</keyword>
<dbReference type="GO" id="GO:1990281">
    <property type="term" value="C:efflux pump complex"/>
    <property type="evidence" value="ECO:0007669"/>
    <property type="project" value="TreeGrafter"/>
</dbReference>
<comment type="subcellular location">
    <subcellularLocation>
        <location evidence="1">Cell outer membrane</location>
    </subcellularLocation>
</comment>
<dbReference type="InterPro" id="IPR051906">
    <property type="entry name" value="TolC-like"/>
</dbReference>
<dbReference type="PANTHER" id="PTHR30026:SF20">
    <property type="entry name" value="OUTER MEMBRANE PROTEIN TOLC"/>
    <property type="match status" value="1"/>
</dbReference>
<dbReference type="GO" id="GO:0015562">
    <property type="term" value="F:efflux transmembrane transporter activity"/>
    <property type="evidence" value="ECO:0007669"/>
    <property type="project" value="InterPro"/>
</dbReference>
<sequence>MRFNYIFFAVLIAVVQNLQGQSKIKCDLIEISSIAFDKSPNIKRNYYAIQNAEGELQVQWSTFDFNLNSGLSYQNSRLNLYDDDPRNQYIERSLKSNNVDFSAALQKRFRTSQIAEVSLRYLYNDSNFPLNTFNQFVGQFYGNHTGVINLSLTQPLLRGRGKKIATTGEQVANLYIDKNKFDYEFTNSYEILQIGIAYWTYYTAFKSLDVYIENENRVRNVLEITKELIKADKKPESDMAQVNADLTNQERLTFTARQNLYNARLNLGRAIGLSDQESEQLGDPTSDFPMVDQSGYKENIDKKAFIKSAKDNRADLKAIQKVTEAVELQYQLAQNNLKPQLDLTGFGYYGSTSVGNGVDKTFSSFTHNQGQDVGIGAKLTFSFALNNNLAKGNYEINKIAVKDQAVISDNTQRNVDLNVNVALNNLNNSVLILEKAKESMGFHKEAFDNEKIKFQMGLTTLLNLMLFQERFTYSELEYLNAEQQFSNAIISLRHETGTLISKESLNFKVLQNAFYTVPNTEN</sequence>
<dbReference type="GO" id="GO:0009279">
    <property type="term" value="C:cell outer membrane"/>
    <property type="evidence" value="ECO:0007669"/>
    <property type="project" value="UniProtKB-SubCell"/>
</dbReference>
<keyword evidence="3" id="KW-0813">Transport</keyword>
<keyword evidence="7" id="KW-0998">Cell outer membrane</keyword>
<name>A0A1M5VQP6_9FLAO</name>
<evidence type="ECO:0000256" key="4">
    <source>
        <dbReference type="ARBA" id="ARBA00022452"/>
    </source>
</evidence>
<dbReference type="OrthoDB" id="926878at2"/>
<evidence type="ECO:0000256" key="5">
    <source>
        <dbReference type="ARBA" id="ARBA00022692"/>
    </source>
</evidence>
<evidence type="ECO:0000256" key="3">
    <source>
        <dbReference type="ARBA" id="ARBA00022448"/>
    </source>
</evidence>
<dbReference type="EMBL" id="FQWC01000011">
    <property type="protein sequence ID" value="SHH77314.1"/>
    <property type="molecule type" value="Genomic_DNA"/>
</dbReference>
<keyword evidence="4" id="KW-1134">Transmembrane beta strand</keyword>
<organism evidence="8 9">
    <name type="scientific">Flavobacterium defluvii</name>
    <dbReference type="NCBI Taxonomy" id="370979"/>
    <lineage>
        <taxon>Bacteria</taxon>
        <taxon>Pseudomonadati</taxon>
        <taxon>Bacteroidota</taxon>
        <taxon>Flavobacteriia</taxon>
        <taxon>Flavobacteriales</taxon>
        <taxon>Flavobacteriaceae</taxon>
        <taxon>Flavobacterium</taxon>
    </lineage>
</organism>
<dbReference type="AlphaFoldDB" id="A0A1M5VQP6"/>
<dbReference type="STRING" id="370979.SAMN05443663_11196"/>
<dbReference type="Proteomes" id="UP000184071">
    <property type="component" value="Unassembled WGS sequence"/>
</dbReference>
<gene>
    <name evidence="8" type="ORF">SAMN05443663_11196</name>
</gene>
<dbReference type="Pfam" id="PF02321">
    <property type="entry name" value="OEP"/>
    <property type="match status" value="1"/>
</dbReference>
<comment type="similarity">
    <text evidence="2">Belongs to the outer membrane factor (OMF) (TC 1.B.17) family.</text>
</comment>
<dbReference type="GO" id="GO:0015288">
    <property type="term" value="F:porin activity"/>
    <property type="evidence" value="ECO:0007669"/>
    <property type="project" value="TreeGrafter"/>
</dbReference>
<keyword evidence="9" id="KW-1185">Reference proteome</keyword>
<evidence type="ECO:0000256" key="1">
    <source>
        <dbReference type="ARBA" id="ARBA00004442"/>
    </source>
</evidence>
<proteinExistence type="inferred from homology"/>
<evidence type="ECO:0000256" key="2">
    <source>
        <dbReference type="ARBA" id="ARBA00007613"/>
    </source>
</evidence>
<dbReference type="PANTHER" id="PTHR30026">
    <property type="entry name" value="OUTER MEMBRANE PROTEIN TOLC"/>
    <property type="match status" value="1"/>
</dbReference>
<dbReference type="Gene3D" id="1.20.1600.10">
    <property type="entry name" value="Outer membrane efflux proteins (OEP)"/>
    <property type="match status" value="1"/>
</dbReference>
<evidence type="ECO:0000313" key="9">
    <source>
        <dbReference type="Proteomes" id="UP000184071"/>
    </source>
</evidence>